<evidence type="ECO:0000256" key="13">
    <source>
        <dbReference type="ARBA" id="ARBA00047540"/>
    </source>
</evidence>
<name>A0A1S1J5L8_9FLAO</name>
<dbReference type="InterPro" id="IPR022791">
    <property type="entry name" value="L-PG_synthase/AglD"/>
</dbReference>
<dbReference type="InterPro" id="IPR051211">
    <property type="entry name" value="PG_lysyltransferase"/>
</dbReference>
<evidence type="ECO:0000256" key="12">
    <source>
        <dbReference type="ARBA" id="ARBA00031899"/>
    </source>
</evidence>
<feature type="transmembrane region" description="Helical" evidence="14">
    <location>
        <begin position="463"/>
        <end position="484"/>
    </location>
</feature>
<feature type="transmembrane region" description="Helical" evidence="14">
    <location>
        <begin position="524"/>
        <end position="544"/>
    </location>
</feature>
<evidence type="ECO:0000259" key="15">
    <source>
        <dbReference type="Pfam" id="PF09924"/>
    </source>
</evidence>
<feature type="transmembrane region" description="Helical" evidence="14">
    <location>
        <begin position="29"/>
        <end position="47"/>
    </location>
</feature>
<evidence type="ECO:0000313" key="16">
    <source>
        <dbReference type="EMBL" id="OHT45942.1"/>
    </source>
</evidence>
<feature type="transmembrane region" description="Helical" evidence="14">
    <location>
        <begin position="236"/>
        <end position="258"/>
    </location>
</feature>
<dbReference type="InterPro" id="IPR024320">
    <property type="entry name" value="LPG_synthase_C"/>
</dbReference>
<feature type="transmembrane region" description="Helical" evidence="14">
    <location>
        <begin position="321"/>
        <end position="339"/>
    </location>
</feature>
<comment type="similarity">
    <text evidence="2">Belongs to the LPG synthase family.</text>
</comment>
<feature type="transmembrane region" description="Helical" evidence="14">
    <location>
        <begin position="148"/>
        <end position="167"/>
    </location>
</feature>
<feature type="transmembrane region" description="Helical" evidence="14">
    <location>
        <begin position="346"/>
        <end position="365"/>
    </location>
</feature>
<evidence type="ECO:0000256" key="5">
    <source>
        <dbReference type="ARBA" id="ARBA00022475"/>
    </source>
</evidence>
<evidence type="ECO:0000256" key="4">
    <source>
        <dbReference type="ARBA" id="ARBA00021546"/>
    </source>
</evidence>
<reference evidence="17 19" key="3">
    <citation type="submission" date="2016-11" db="EMBL/GenBank/DDBJ databases">
        <title>Whole genomes of Flavobacteriaceae.</title>
        <authorList>
            <person name="Stine C."/>
            <person name="Li C."/>
            <person name="Tadesse D."/>
        </authorList>
    </citation>
    <scope>NUCLEOTIDE SEQUENCE [LARGE SCALE GENOMIC DNA]</scope>
    <source>
        <strain evidence="17 19">ATCC BAA-2541</strain>
    </source>
</reference>
<keyword evidence="9" id="KW-0443">Lipid metabolism</keyword>
<feature type="transmembrane region" description="Helical" evidence="14">
    <location>
        <begin position="179"/>
        <end position="199"/>
    </location>
</feature>
<reference evidence="16" key="2">
    <citation type="submission" date="2016-09" db="EMBL/GenBank/DDBJ databases">
        <authorList>
            <person name="Capua I."/>
            <person name="De Benedictis P."/>
            <person name="Joannis T."/>
            <person name="Lombin L.H."/>
            <person name="Cattoli G."/>
        </authorList>
    </citation>
    <scope>NUCLEOTIDE SEQUENCE [LARGE SCALE GENOMIC DNA]</scope>
    <source>
        <strain evidence="16">MSU</strain>
    </source>
</reference>
<dbReference type="EMBL" id="MIKE01000011">
    <property type="protein sequence ID" value="OHT45942.1"/>
    <property type="molecule type" value="Genomic_DNA"/>
</dbReference>
<keyword evidence="19" id="KW-1185">Reference proteome</keyword>
<dbReference type="RefSeq" id="WP_070905781.1">
    <property type="nucleotide sequence ID" value="NZ_MIKE01000011.1"/>
</dbReference>
<dbReference type="AlphaFoldDB" id="A0A1S1J5L8"/>
<feature type="transmembrane region" description="Helical" evidence="14">
    <location>
        <begin position="385"/>
        <end position="402"/>
    </location>
</feature>
<feature type="transmembrane region" description="Helical" evidence="14">
    <location>
        <begin position="264"/>
        <end position="284"/>
    </location>
</feature>
<gene>
    <name evidence="17" type="ORF">B0A71_00075</name>
    <name evidence="16" type="ORF">BHE19_00050</name>
</gene>
<dbReference type="EC" id="2.3.2.3" evidence="3"/>
<dbReference type="Proteomes" id="UP000198319">
    <property type="component" value="Unassembled WGS sequence"/>
</dbReference>
<dbReference type="PANTHER" id="PTHR34697">
    <property type="entry name" value="PHOSPHATIDYLGLYCEROL LYSYLTRANSFERASE"/>
    <property type="match status" value="1"/>
</dbReference>
<comment type="caution">
    <text evidence="16">The sequence shown here is derived from an EMBL/GenBank/DDBJ whole genome shotgun (WGS) entry which is preliminary data.</text>
</comment>
<evidence type="ECO:0000256" key="6">
    <source>
        <dbReference type="ARBA" id="ARBA00022679"/>
    </source>
</evidence>
<keyword evidence="10 14" id="KW-0472">Membrane</keyword>
<reference evidence="18" key="1">
    <citation type="submission" date="2016-09" db="EMBL/GenBank/DDBJ databases">
        <authorList>
            <person name="Chen S."/>
            <person name="Walker E."/>
        </authorList>
    </citation>
    <scope>NUCLEOTIDE SEQUENCE [LARGE SCALE GENOMIC DNA]</scope>
    <source>
        <strain evidence="18">MSU</strain>
    </source>
</reference>
<dbReference type="EMBL" id="MUHG01000002">
    <property type="protein sequence ID" value="OXB21901.1"/>
    <property type="molecule type" value="Genomic_DNA"/>
</dbReference>
<evidence type="ECO:0000313" key="19">
    <source>
        <dbReference type="Proteomes" id="UP000198319"/>
    </source>
</evidence>
<dbReference type="Proteomes" id="UP000180252">
    <property type="component" value="Unassembled WGS sequence"/>
</dbReference>
<dbReference type="PANTHER" id="PTHR34697:SF2">
    <property type="entry name" value="PHOSPHATIDYLGLYCEROL LYSYLTRANSFERASE"/>
    <property type="match status" value="1"/>
</dbReference>
<dbReference type="GO" id="GO:0006629">
    <property type="term" value="P:lipid metabolic process"/>
    <property type="evidence" value="ECO:0007669"/>
    <property type="project" value="UniProtKB-KW"/>
</dbReference>
<evidence type="ECO:0000256" key="3">
    <source>
        <dbReference type="ARBA" id="ARBA00012014"/>
    </source>
</evidence>
<evidence type="ECO:0000256" key="14">
    <source>
        <dbReference type="SAM" id="Phobius"/>
    </source>
</evidence>
<accession>A0A1S1J5L8</accession>
<keyword evidence="8 14" id="KW-1133">Transmembrane helix</keyword>
<keyword evidence="5" id="KW-1003">Cell membrane</keyword>
<dbReference type="GO" id="GO:0050071">
    <property type="term" value="F:phosphatidylglycerol lysyltransferase activity"/>
    <property type="evidence" value="ECO:0007669"/>
    <property type="project" value="UniProtKB-EC"/>
</dbReference>
<feature type="transmembrane region" description="Helical" evidence="14">
    <location>
        <begin position="111"/>
        <end position="128"/>
    </location>
</feature>
<evidence type="ECO:0000256" key="10">
    <source>
        <dbReference type="ARBA" id="ARBA00023136"/>
    </source>
</evidence>
<evidence type="ECO:0000313" key="18">
    <source>
        <dbReference type="Proteomes" id="UP000180252"/>
    </source>
</evidence>
<dbReference type="InterPro" id="IPR016181">
    <property type="entry name" value="Acyl_CoA_acyltransferase"/>
</dbReference>
<keyword evidence="7 14" id="KW-0812">Transmembrane</keyword>
<keyword evidence="11" id="KW-0046">Antibiotic resistance</keyword>
<evidence type="ECO:0000256" key="8">
    <source>
        <dbReference type="ARBA" id="ARBA00022989"/>
    </source>
</evidence>
<dbReference type="Pfam" id="PF09924">
    <property type="entry name" value="LPG_synthase_C"/>
    <property type="match status" value="1"/>
</dbReference>
<evidence type="ECO:0000256" key="1">
    <source>
        <dbReference type="ARBA" id="ARBA00004651"/>
    </source>
</evidence>
<protein>
    <recommendedName>
        <fullName evidence="4">Phosphatidylglycerol lysyltransferase</fullName>
        <ecNumber evidence="3">2.3.2.3</ecNumber>
    </recommendedName>
    <alternativeName>
        <fullName evidence="12">Lysylphosphatidylglycerol synthase</fullName>
    </alternativeName>
</protein>
<dbReference type="Pfam" id="PF03706">
    <property type="entry name" value="LPG_synthase_TM"/>
    <property type="match status" value="1"/>
</dbReference>
<feature type="domain" description="Phosphatidylglycerol lysyltransferase C-terminal" evidence="15">
    <location>
        <begin position="579"/>
        <end position="856"/>
    </location>
</feature>
<sequence>MKTQVISNTIFSFFKDRKGVSYLRENDKIIRQFVFTIFFIGIGIWFIKHERSELVEVNTVITNASFFWVSCGIALAFLYVSLQALMYFASFKAVQSGISFKQAIILFLKRNFVSVFLPAGGISSLAFFTKSIEKSGVKPTQIHFASVVYGFVGILSVIIVAIPALIYSLLEGTAGSGEGYALGAVVILALFLFLIYDSIVKKGPLYRLIIKLLPSAVVFLDDLQQNRILKKNFLQVVFYSVLIEFAGIAHLYIAMIALGFEPSLPAAIIGYIVSVIFLIVSPFLRGLGAIEISMSFILIQFGFDNVSAIAITFLYRFFEFWIPLVAGAFLFLFNANTLLMRVVPSFLLFVLGLINIVSVLTPAISERLHILRNIIPVSAIKASNDFVITAGLFMLVNATFMLKGLRNAWWSAIFLSGISVIGHLTKAIDYEEAVIALVVFISLIITRKEYYIKSNAHLQSIGLKTVLITMAAVLIYSILGFYFLDKKHFGIDFHWQQSIRYGFQNYFLVGSSDLVPLDRFARRFLLSINISGFLSIGFLIFALIRPYTIKKEAIEDDFLSAKDLRSLYGTSALDYFKTYDDKNIFIAKSKKSFLAYRVADSFAVVLENPVAASEDEFKQCIVEFDEYCYENGLRSIYYRVPEENLELFASLHKKNLFIGQEAVVDLSVFTMEGGAKKSLRNAISKVKEKGFKTTIHTAPVKDGLLQKVKAVSDEWLAGTGRTEIVFSQGKFDWEELKQQTIITVENAEEKIVAFLNVIPDYAKGEGTYDLIRKTNDAPNGIIDFILLELFAYLKSQGCTSVNLGLAAMSGIEDPDTFPEKSMKYAYERIKYFSHYKGLRDFKEKFSPVWYNKYLVYTHDYDLLQAPLVLNKVVKP</sequence>
<dbReference type="GO" id="GO:0005886">
    <property type="term" value="C:plasma membrane"/>
    <property type="evidence" value="ECO:0007669"/>
    <property type="project" value="UniProtKB-SubCell"/>
</dbReference>
<dbReference type="STRING" id="1278819.BHE19_00050"/>
<dbReference type="SUPFAM" id="SSF55729">
    <property type="entry name" value="Acyl-CoA N-acyltransferases (Nat)"/>
    <property type="match status" value="1"/>
</dbReference>
<feature type="transmembrane region" description="Helical" evidence="14">
    <location>
        <begin position="409"/>
        <end position="428"/>
    </location>
</feature>
<evidence type="ECO:0000256" key="2">
    <source>
        <dbReference type="ARBA" id="ARBA00008627"/>
    </source>
</evidence>
<evidence type="ECO:0000256" key="11">
    <source>
        <dbReference type="ARBA" id="ARBA00023251"/>
    </source>
</evidence>
<dbReference type="NCBIfam" id="NF033480">
    <property type="entry name" value="bifunc_MprF"/>
    <property type="match status" value="1"/>
</dbReference>
<dbReference type="GO" id="GO:0046677">
    <property type="term" value="P:response to antibiotic"/>
    <property type="evidence" value="ECO:0007669"/>
    <property type="project" value="UniProtKB-KW"/>
</dbReference>
<keyword evidence="6" id="KW-0808">Transferase</keyword>
<feature type="transmembrane region" description="Helical" evidence="14">
    <location>
        <begin position="296"/>
        <end position="315"/>
    </location>
</feature>
<evidence type="ECO:0000313" key="17">
    <source>
        <dbReference type="EMBL" id="OXB21901.1"/>
    </source>
</evidence>
<comment type="catalytic activity">
    <reaction evidence="13">
        <text>L-lysyl-tRNA(Lys) + a 1,2-diacyl-sn-glycero-3-phospho-(1'-sn-glycerol) = a 1,2-diacyl-sn-glycero-3-phospho-1'-(3'-O-L-lysyl)-sn-glycerol + tRNA(Lys)</text>
        <dbReference type="Rhea" id="RHEA:10668"/>
        <dbReference type="Rhea" id="RHEA-COMP:9696"/>
        <dbReference type="Rhea" id="RHEA-COMP:9697"/>
        <dbReference type="ChEBI" id="CHEBI:64716"/>
        <dbReference type="ChEBI" id="CHEBI:75792"/>
        <dbReference type="ChEBI" id="CHEBI:78442"/>
        <dbReference type="ChEBI" id="CHEBI:78529"/>
        <dbReference type="EC" id="2.3.2.3"/>
    </reaction>
</comment>
<comment type="subcellular location">
    <subcellularLocation>
        <location evidence="1">Cell membrane</location>
        <topology evidence="1">Multi-pass membrane protein</topology>
    </subcellularLocation>
</comment>
<dbReference type="OrthoDB" id="145485at2"/>
<dbReference type="GO" id="GO:0055091">
    <property type="term" value="P:phospholipid homeostasis"/>
    <property type="evidence" value="ECO:0007669"/>
    <property type="project" value="TreeGrafter"/>
</dbReference>
<proteinExistence type="inferred from homology"/>
<organism evidence="16 18">
    <name type="scientific">Flavobacterium tructae</name>
    <dbReference type="NCBI Taxonomy" id="1114873"/>
    <lineage>
        <taxon>Bacteria</taxon>
        <taxon>Pseudomonadati</taxon>
        <taxon>Bacteroidota</taxon>
        <taxon>Flavobacteriia</taxon>
        <taxon>Flavobacteriales</taxon>
        <taxon>Flavobacteriaceae</taxon>
        <taxon>Flavobacterium</taxon>
    </lineage>
</organism>
<evidence type="ECO:0000256" key="7">
    <source>
        <dbReference type="ARBA" id="ARBA00022692"/>
    </source>
</evidence>
<evidence type="ECO:0000256" key="9">
    <source>
        <dbReference type="ARBA" id="ARBA00023098"/>
    </source>
</evidence>
<feature type="transmembrane region" description="Helical" evidence="14">
    <location>
        <begin position="67"/>
        <end position="90"/>
    </location>
</feature>